<dbReference type="Pfam" id="PF02687">
    <property type="entry name" value="FtsX"/>
    <property type="match status" value="1"/>
</dbReference>
<name>A0A7I8DVQ2_9FIRM</name>
<feature type="domain" description="ABC3 transporter permease C-terminal" evidence="8">
    <location>
        <begin position="239"/>
        <end position="357"/>
    </location>
</feature>
<gene>
    <name evidence="9" type="ORF">bsdcttw_34570</name>
</gene>
<dbReference type="GO" id="GO:0022857">
    <property type="term" value="F:transmembrane transporter activity"/>
    <property type="evidence" value="ECO:0007669"/>
    <property type="project" value="TreeGrafter"/>
</dbReference>
<evidence type="ECO:0000256" key="3">
    <source>
        <dbReference type="ARBA" id="ARBA00022692"/>
    </source>
</evidence>
<dbReference type="PROSITE" id="PS51257">
    <property type="entry name" value="PROKAR_LIPOPROTEIN"/>
    <property type="match status" value="1"/>
</dbReference>
<keyword evidence="3 7" id="KW-0812">Transmembrane</keyword>
<proteinExistence type="inferred from homology"/>
<evidence type="ECO:0000256" key="5">
    <source>
        <dbReference type="ARBA" id="ARBA00023136"/>
    </source>
</evidence>
<dbReference type="RefSeq" id="WP_185256091.1">
    <property type="nucleotide sequence ID" value="NZ_AP023368.1"/>
</dbReference>
<evidence type="ECO:0000256" key="4">
    <source>
        <dbReference type="ARBA" id="ARBA00022989"/>
    </source>
</evidence>
<keyword evidence="5 7" id="KW-0472">Membrane</keyword>
<evidence type="ECO:0000256" key="7">
    <source>
        <dbReference type="SAM" id="Phobius"/>
    </source>
</evidence>
<comment type="subcellular location">
    <subcellularLocation>
        <location evidence="1">Cell membrane</location>
        <topology evidence="1">Multi-pass membrane protein</topology>
    </subcellularLocation>
</comment>
<feature type="transmembrane region" description="Helical" evidence="7">
    <location>
        <begin position="329"/>
        <end position="354"/>
    </location>
</feature>
<dbReference type="Proteomes" id="UP000515703">
    <property type="component" value="Chromosome"/>
</dbReference>
<feature type="transmembrane region" description="Helical" evidence="7">
    <location>
        <begin position="288"/>
        <end position="309"/>
    </location>
</feature>
<evidence type="ECO:0000259" key="8">
    <source>
        <dbReference type="Pfam" id="PF02687"/>
    </source>
</evidence>
<evidence type="ECO:0000256" key="2">
    <source>
        <dbReference type="ARBA" id="ARBA00022475"/>
    </source>
</evidence>
<sequence length="364" mass="40994">MKSFFYRSKLLILIFSIAACLLTLASAAIVKFQFSDKKACEGLSEDYAIGVLRSLEYEDYNVPTINDLVTYLRNMDNTCIFAKQYSYTAGIGILYSEDERFKLPLVSGRAFNEKDFVDHTNTIIVSEDIVSDCTNRNGTLYYLHNNEEYEVIGVFKGQVGDSADETLYYINLAAQKLKDTSSIGTYILDTGLSSISDFEKLGAYVENIDNNINVDFSKGLSKHASKFSNLMTNSMQMIAIVFIGGSLVLINSFSATTVWIYARKKEIGIRKMLGATDRQIYLLIVKQYIALIGSSYLLGMLPAFLIVHFSSKLQAIPTVYLLFGEKIDIRIVSLAFFMLLVEGLLILLTILGIYRKRRIIENVR</sequence>
<accession>A0A7I8DVQ2</accession>
<dbReference type="EMBL" id="AP023368">
    <property type="protein sequence ID" value="BCK00417.1"/>
    <property type="molecule type" value="Genomic_DNA"/>
</dbReference>
<evidence type="ECO:0000313" key="10">
    <source>
        <dbReference type="Proteomes" id="UP000515703"/>
    </source>
</evidence>
<dbReference type="InterPro" id="IPR050250">
    <property type="entry name" value="Macrolide_Exporter_MacB"/>
</dbReference>
<dbReference type="PANTHER" id="PTHR30572:SF4">
    <property type="entry name" value="ABC TRANSPORTER PERMEASE YTRF"/>
    <property type="match status" value="1"/>
</dbReference>
<evidence type="ECO:0000256" key="6">
    <source>
        <dbReference type="ARBA" id="ARBA00038076"/>
    </source>
</evidence>
<reference evidence="9 10" key="1">
    <citation type="submission" date="2020-08" db="EMBL/GenBank/DDBJ databases">
        <title>Draft genome sequencing of an Anaerocolumna strain isolated from anoxic soil subjected to BSD treatment.</title>
        <authorList>
            <person name="Uek A."/>
            <person name="Tonouchi A."/>
        </authorList>
    </citation>
    <scope>NUCLEOTIDE SEQUENCE [LARGE SCALE GENOMIC DNA]</scope>
    <source>
        <strain evidence="9 10">CTTW</strain>
    </source>
</reference>
<keyword evidence="2" id="KW-1003">Cell membrane</keyword>
<reference evidence="9 10" key="2">
    <citation type="submission" date="2020-08" db="EMBL/GenBank/DDBJ databases">
        <authorList>
            <person name="Ueki A."/>
            <person name="Tonouchi A."/>
        </authorList>
    </citation>
    <scope>NUCLEOTIDE SEQUENCE [LARGE SCALE GENOMIC DNA]</scope>
    <source>
        <strain evidence="9 10">CTTW</strain>
    </source>
</reference>
<dbReference type="InterPro" id="IPR003838">
    <property type="entry name" value="ABC3_permease_C"/>
</dbReference>
<dbReference type="AlphaFoldDB" id="A0A7I8DVQ2"/>
<organism evidence="9 10">
    <name type="scientific">Anaerocolumna chitinilytica</name>
    <dbReference type="NCBI Taxonomy" id="1727145"/>
    <lineage>
        <taxon>Bacteria</taxon>
        <taxon>Bacillati</taxon>
        <taxon>Bacillota</taxon>
        <taxon>Clostridia</taxon>
        <taxon>Lachnospirales</taxon>
        <taxon>Lachnospiraceae</taxon>
        <taxon>Anaerocolumna</taxon>
    </lineage>
</organism>
<keyword evidence="10" id="KW-1185">Reference proteome</keyword>
<dbReference type="KEGG" id="acht:bsdcttw_34570"/>
<keyword evidence="4 7" id="KW-1133">Transmembrane helix</keyword>
<dbReference type="PANTHER" id="PTHR30572">
    <property type="entry name" value="MEMBRANE COMPONENT OF TRANSPORTER-RELATED"/>
    <property type="match status" value="1"/>
</dbReference>
<feature type="transmembrane region" description="Helical" evidence="7">
    <location>
        <begin position="237"/>
        <end position="262"/>
    </location>
</feature>
<protein>
    <recommendedName>
        <fullName evidence="8">ABC3 transporter permease C-terminal domain-containing protein</fullName>
    </recommendedName>
</protein>
<evidence type="ECO:0000313" key="9">
    <source>
        <dbReference type="EMBL" id="BCK00417.1"/>
    </source>
</evidence>
<dbReference type="GO" id="GO:0005886">
    <property type="term" value="C:plasma membrane"/>
    <property type="evidence" value="ECO:0007669"/>
    <property type="project" value="UniProtKB-SubCell"/>
</dbReference>
<comment type="similarity">
    <text evidence="6">Belongs to the ABC-4 integral membrane protein family.</text>
</comment>
<evidence type="ECO:0000256" key="1">
    <source>
        <dbReference type="ARBA" id="ARBA00004651"/>
    </source>
</evidence>